<dbReference type="AlphaFoldDB" id="A0A9E7HJ62"/>
<accession>A0A9E7HJ62</accession>
<proteinExistence type="predicted"/>
<dbReference type="Proteomes" id="UP001055439">
    <property type="component" value="Chromosome 8"/>
</dbReference>
<protein>
    <submittedName>
        <fullName evidence="1">Uncharacterized protein</fullName>
    </submittedName>
</protein>
<evidence type="ECO:0000313" key="1">
    <source>
        <dbReference type="EMBL" id="URE35489.1"/>
    </source>
</evidence>
<organism evidence="1 2">
    <name type="scientific">Musa troglodytarum</name>
    <name type="common">fe'i banana</name>
    <dbReference type="NCBI Taxonomy" id="320322"/>
    <lineage>
        <taxon>Eukaryota</taxon>
        <taxon>Viridiplantae</taxon>
        <taxon>Streptophyta</taxon>
        <taxon>Embryophyta</taxon>
        <taxon>Tracheophyta</taxon>
        <taxon>Spermatophyta</taxon>
        <taxon>Magnoliopsida</taxon>
        <taxon>Liliopsida</taxon>
        <taxon>Zingiberales</taxon>
        <taxon>Musaceae</taxon>
        <taxon>Musa</taxon>
    </lineage>
</organism>
<name>A0A9E7HJ62_9LILI</name>
<evidence type="ECO:0000313" key="2">
    <source>
        <dbReference type="Proteomes" id="UP001055439"/>
    </source>
</evidence>
<sequence>MALAMARGDNSSKVQSVVTLPRRQASRLIPSLLILDFTSSRSRYWVLLNNVTSIGCPLDLRPPIDSPTNLLFRLRTLITARDKNTDVCYEEKAGLLLVLERLSQKMLTYPLVWQDEVMAAFGMIDELVSLVLLTHHMAGILFLSPAVP</sequence>
<gene>
    <name evidence="1" type="ORF">MUK42_33862</name>
</gene>
<dbReference type="EMBL" id="CP097510">
    <property type="protein sequence ID" value="URE35489.1"/>
    <property type="molecule type" value="Genomic_DNA"/>
</dbReference>
<keyword evidence="2" id="KW-1185">Reference proteome</keyword>
<reference evidence="1" key="1">
    <citation type="submission" date="2022-05" db="EMBL/GenBank/DDBJ databases">
        <title>The Musa troglodytarum L. genome provides insights into the mechanism of non-climacteric behaviour and enrichment of carotenoids.</title>
        <authorList>
            <person name="Wang J."/>
        </authorList>
    </citation>
    <scope>NUCLEOTIDE SEQUENCE</scope>
    <source>
        <tissue evidence="1">Leaf</tissue>
    </source>
</reference>